<evidence type="ECO:0000256" key="1">
    <source>
        <dbReference type="SAM" id="Phobius"/>
    </source>
</evidence>
<sequence>MAIASLIFIPIWFVAAGVNLYIGVNEAGYSFNEELPVFLLSFLVPTLFAITIYWKVR</sequence>
<evidence type="ECO:0000313" key="2">
    <source>
        <dbReference type="EMBL" id="AXC12252.1"/>
    </source>
</evidence>
<keyword evidence="1" id="KW-0812">Transmembrane</keyword>
<dbReference type="EMBL" id="CP030840">
    <property type="protein sequence ID" value="AXC12252.1"/>
    <property type="molecule type" value="Genomic_DNA"/>
</dbReference>
<reference evidence="2 3" key="1">
    <citation type="journal article" date="2018" name="Front. Microbiol.">
        <title>Hydrolytic Capabilities as a Key to Environmental Success: Chitinolytic and Cellulolytic Acidobacteria From Acidic Sub-arctic Soils and Boreal Peatlands.</title>
        <authorList>
            <person name="Belova S.E."/>
            <person name="Ravin N.V."/>
            <person name="Pankratov T.A."/>
            <person name="Rakitin A.L."/>
            <person name="Ivanova A.A."/>
            <person name="Beletsky A.V."/>
            <person name="Mardanov A.V."/>
            <person name="Sinninghe Damste J.S."/>
            <person name="Dedysh S.N."/>
        </authorList>
    </citation>
    <scope>NUCLEOTIDE SEQUENCE [LARGE SCALE GENOMIC DNA]</scope>
    <source>
        <strain evidence="2 3">SBC82</strain>
    </source>
</reference>
<dbReference type="Proteomes" id="UP000253606">
    <property type="component" value="Chromosome"/>
</dbReference>
<dbReference type="KEGG" id="abas:ACPOL_2950"/>
<proteinExistence type="predicted"/>
<feature type="transmembrane region" description="Helical" evidence="1">
    <location>
        <begin position="36"/>
        <end position="54"/>
    </location>
</feature>
<evidence type="ECO:0000313" key="3">
    <source>
        <dbReference type="Proteomes" id="UP000253606"/>
    </source>
</evidence>
<keyword evidence="1" id="KW-0472">Membrane</keyword>
<protein>
    <submittedName>
        <fullName evidence="2">Uncharacterized protein</fullName>
    </submittedName>
</protein>
<dbReference type="AlphaFoldDB" id="A0A2Z5FZK4"/>
<accession>A0A2Z5FZK4</accession>
<gene>
    <name evidence="2" type="ORF">ACPOL_2950</name>
</gene>
<organism evidence="2 3">
    <name type="scientific">Acidisarcina polymorpha</name>
    <dbReference type="NCBI Taxonomy" id="2211140"/>
    <lineage>
        <taxon>Bacteria</taxon>
        <taxon>Pseudomonadati</taxon>
        <taxon>Acidobacteriota</taxon>
        <taxon>Terriglobia</taxon>
        <taxon>Terriglobales</taxon>
        <taxon>Acidobacteriaceae</taxon>
        <taxon>Acidisarcina</taxon>
    </lineage>
</organism>
<keyword evidence="3" id="KW-1185">Reference proteome</keyword>
<keyword evidence="1" id="KW-1133">Transmembrane helix</keyword>
<name>A0A2Z5FZK4_9BACT</name>
<feature type="transmembrane region" description="Helical" evidence="1">
    <location>
        <begin position="7"/>
        <end position="24"/>
    </location>
</feature>